<sequence length="340" mass="37117">MKLFIILAAIAACLNANPVKYRVEDLSEVINNPRYLVYETEDGFFEIEDLYNATAEAEAEVFATEDDVSFYFFNRNNLNGVEIKESQLNNIIALTGFSVNKQTLVVIHGWKNSVESPVNDQIKTAALRNNDINVIVVDWSKIASKIYVTAQGSVLKVGNYVGDFLLKLDNVLNHSLSRVTIVGHSLGAHISGNAGARTGGLIDTIIGLDPAGPLFTEKNINNRLDPTDGRYVHVIHTNDRVLGFGIKMGHLDYYPNGGSSQPGCGLDVAGSCAHSRAYIYYAESLSSNRFLSRLCSSYSDYTNGRCASNTASYMGSFPITQSAQGDYYLTTNSASPYAQG</sequence>
<dbReference type="PRINTS" id="PR00825">
    <property type="entry name" value="DOLALLERGEN"/>
</dbReference>
<evidence type="ECO:0000313" key="7">
    <source>
        <dbReference type="EMBL" id="KAF7267013.1"/>
    </source>
</evidence>
<keyword evidence="8" id="KW-1185">Reference proteome</keyword>
<dbReference type="PANTHER" id="PTHR11610:SF190">
    <property type="entry name" value="VITELLOGENIN-3-LIKE PROTEIN"/>
    <property type="match status" value="1"/>
</dbReference>
<organism evidence="7 8">
    <name type="scientific">Rhynchophorus ferrugineus</name>
    <name type="common">Red palm weevil</name>
    <name type="synonym">Curculio ferrugineus</name>
    <dbReference type="NCBI Taxonomy" id="354439"/>
    <lineage>
        <taxon>Eukaryota</taxon>
        <taxon>Metazoa</taxon>
        <taxon>Ecdysozoa</taxon>
        <taxon>Arthropoda</taxon>
        <taxon>Hexapoda</taxon>
        <taxon>Insecta</taxon>
        <taxon>Pterygota</taxon>
        <taxon>Neoptera</taxon>
        <taxon>Endopterygota</taxon>
        <taxon>Coleoptera</taxon>
        <taxon>Polyphaga</taxon>
        <taxon>Cucujiformia</taxon>
        <taxon>Curculionidae</taxon>
        <taxon>Dryophthorinae</taxon>
        <taxon>Rhynchophorus</taxon>
    </lineage>
</organism>
<feature type="domain" description="Lipase" evidence="6">
    <location>
        <begin position="63"/>
        <end position="337"/>
    </location>
</feature>
<comment type="caution">
    <text evidence="7">The sequence shown here is derived from an EMBL/GenBank/DDBJ whole genome shotgun (WGS) entry which is preliminary data.</text>
</comment>
<accession>A0A834M150</accession>
<reference evidence="7" key="1">
    <citation type="submission" date="2020-08" db="EMBL/GenBank/DDBJ databases">
        <title>Genome sequencing and assembly of the red palm weevil Rhynchophorus ferrugineus.</title>
        <authorList>
            <person name="Dias G.B."/>
            <person name="Bergman C.M."/>
            <person name="Manee M."/>
        </authorList>
    </citation>
    <scope>NUCLEOTIDE SEQUENCE</scope>
    <source>
        <strain evidence="7">AA-2017</strain>
        <tissue evidence="7">Whole larva</tissue>
    </source>
</reference>
<dbReference type="GO" id="GO:0016042">
    <property type="term" value="P:lipid catabolic process"/>
    <property type="evidence" value="ECO:0007669"/>
    <property type="project" value="TreeGrafter"/>
</dbReference>
<feature type="signal peptide" evidence="5">
    <location>
        <begin position="1"/>
        <end position="16"/>
    </location>
</feature>
<dbReference type="SUPFAM" id="SSF53474">
    <property type="entry name" value="alpha/beta-Hydrolases"/>
    <property type="match status" value="1"/>
</dbReference>
<evidence type="ECO:0000313" key="8">
    <source>
        <dbReference type="Proteomes" id="UP000625711"/>
    </source>
</evidence>
<keyword evidence="5" id="KW-0732">Signal</keyword>
<evidence type="ECO:0000256" key="2">
    <source>
        <dbReference type="ARBA" id="ARBA00010701"/>
    </source>
</evidence>
<dbReference type="InterPro" id="IPR029058">
    <property type="entry name" value="AB_hydrolase_fold"/>
</dbReference>
<dbReference type="EMBL" id="JAACXV010014476">
    <property type="protein sequence ID" value="KAF7267013.1"/>
    <property type="molecule type" value="Genomic_DNA"/>
</dbReference>
<feature type="chain" id="PRO_5032899282" description="Lipase domain-containing protein" evidence="5">
    <location>
        <begin position="17"/>
        <end position="340"/>
    </location>
</feature>
<dbReference type="Gene3D" id="3.40.50.1820">
    <property type="entry name" value="alpha/beta hydrolase"/>
    <property type="match status" value="1"/>
</dbReference>
<dbReference type="GO" id="GO:0016298">
    <property type="term" value="F:lipase activity"/>
    <property type="evidence" value="ECO:0007669"/>
    <property type="project" value="InterPro"/>
</dbReference>
<dbReference type="InterPro" id="IPR000734">
    <property type="entry name" value="TAG_lipase"/>
</dbReference>
<dbReference type="Pfam" id="PF00151">
    <property type="entry name" value="Lipase"/>
    <property type="match status" value="1"/>
</dbReference>
<evidence type="ECO:0000256" key="4">
    <source>
        <dbReference type="RuleBase" id="RU004262"/>
    </source>
</evidence>
<dbReference type="InterPro" id="IPR002334">
    <property type="entry name" value="Allerg_PlipaseA1"/>
</dbReference>
<dbReference type="CDD" id="cd00707">
    <property type="entry name" value="Pancreat_lipase_like"/>
    <property type="match status" value="1"/>
</dbReference>
<name>A0A834M150_RHYFE</name>
<dbReference type="InterPro" id="IPR033906">
    <property type="entry name" value="Lipase_N"/>
</dbReference>
<gene>
    <name evidence="7" type="ORF">GWI33_019719</name>
</gene>
<evidence type="ECO:0000259" key="6">
    <source>
        <dbReference type="Pfam" id="PF00151"/>
    </source>
</evidence>
<dbReference type="OrthoDB" id="199913at2759"/>
<dbReference type="PRINTS" id="PR00821">
    <property type="entry name" value="TAGLIPASE"/>
</dbReference>
<keyword evidence="3" id="KW-0964">Secreted</keyword>
<evidence type="ECO:0000256" key="3">
    <source>
        <dbReference type="ARBA" id="ARBA00022525"/>
    </source>
</evidence>
<comment type="subcellular location">
    <subcellularLocation>
        <location evidence="1">Secreted</location>
    </subcellularLocation>
</comment>
<evidence type="ECO:0000256" key="5">
    <source>
        <dbReference type="SAM" id="SignalP"/>
    </source>
</evidence>
<comment type="similarity">
    <text evidence="2 4">Belongs to the AB hydrolase superfamily. Lipase family.</text>
</comment>
<dbReference type="Proteomes" id="UP000625711">
    <property type="component" value="Unassembled WGS sequence"/>
</dbReference>
<proteinExistence type="inferred from homology"/>
<protein>
    <recommendedName>
        <fullName evidence="6">Lipase domain-containing protein</fullName>
    </recommendedName>
</protein>
<dbReference type="GO" id="GO:0005615">
    <property type="term" value="C:extracellular space"/>
    <property type="evidence" value="ECO:0007669"/>
    <property type="project" value="TreeGrafter"/>
</dbReference>
<dbReference type="InterPro" id="IPR013818">
    <property type="entry name" value="Lipase"/>
</dbReference>
<dbReference type="AlphaFoldDB" id="A0A834M150"/>
<dbReference type="PANTHER" id="PTHR11610">
    <property type="entry name" value="LIPASE"/>
    <property type="match status" value="1"/>
</dbReference>
<evidence type="ECO:0000256" key="1">
    <source>
        <dbReference type="ARBA" id="ARBA00004613"/>
    </source>
</evidence>